<dbReference type="EMBL" id="KP406800">
    <property type="protein sequence ID" value="AJO67547.1"/>
    <property type="molecule type" value="Genomic_DNA"/>
</dbReference>
<accession>A0A0C5DKB5</accession>
<evidence type="ECO:0000256" key="4">
    <source>
        <dbReference type="ARBA" id="ARBA00022692"/>
    </source>
</evidence>
<dbReference type="PANTHER" id="PTHR43528">
    <property type="entry name" value="ALPHA-KETOGLUTARATE PERMEASE"/>
    <property type="match status" value="1"/>
</dbReference>
<feature type="transmembrane region" description="Helical" evidence="8">
    <location>
        <begin position="76"/>
        <end position="96"/>
    </location>
</feature>
<dbReference type="InterPro" id="IPR020846">
    <property type="entry name" value="MFS_dom"/>
</dbReference>
<keyword evidence="5" id="KW-0769">Symport</keyword>
<dbReference type="GO" id="GO:0015293">
    <property type="term" value="F:symporter activity"/>
    <property type="evidence" value="ECO:0007669"/>
    <property type="project" value="UniProtKB-KW"/>
</dbReference>
<dbReference type="PANTHER" id="PTHR43528:SF1">
    <property type="entry name" value="ALPHA-KETOGLUTARATE PERMEASE"/>
    <property type="match status" value="1"/>
</dbReference>
<dbReference type="Gene3D" id="1.20.1250.20">
    <property type="entry name" value="MFS general substrate transporter like domains"/>
    <property type="match status" value="2"/>
</dbReference>
<organism evidence="10">
    <name type="scientific">Aeromonas sp. T61</name>
    <dbReference type="NCBI Taxonomy" id="1592810"/>
    <lineage>
        <taxon>Bacteria</taxon>
        <taxon>Pseudomonadati</taxon>
        <taxon>Pseudomonadota</taxon>
        <taxon>Gammaproteobacteria</taxon>
        <taxon>Aeromonadales</taxon>
        <taxon>Aeromonadaceae</taxon>
        <taxon>Aeromonas</taxon>
    </lineage>
</organism>
<dbReference type="InterPro" id="IPR051084">
    <property type="entry name" value="H+-coupled_symporters"/>
</dbReference>
<keyword evidence="7 8" id="KW-0472">Membrane</keyword>
<evidence type="ECO:0000256" key="7">
    <source>
        <dbReference type="ARBA" id="ARBA00023136"/>
    </source>
</evidence>
<evidence type="ECO:0000256" key="2">
    <source>
        <dbReference type="ARBA" id="ARBA00022448"/>
    </source>
</evidence>
<reference evidence="10" key="1">
    <citation type="submission" date="2015-01" db="EMBL/GenBank/DDBJ databases">
        <title>Identification of a new tetracycline resistance determinant tet47 from fish intestine.</title>
        <authorList>
            <person name="Huang Y."/>
            <person name="Zhang L."/>
            <person name="Wang H."/>
        </authorList>
    </citation>
    <scope>NUCLEOTIDE SEQUENCE</scope>
    <source>
        <strain evidence="10">T61</strain>
    </source>
</reference>
<evidence type="ECO:0000256" key="6">
    <source>
        <dbReference type="ARBA" id="ARBA00022989"/>
    </source>
</evidence>
<sequence length="394" mass="43685">MKWKFRLGAVAGNALEYYDIAVFAAISTYLSAELTKLGYSQATEMVWGIFALRFLIRPLGGYVIGRYADTVGKKSALVLTSLITGTATLMMALLPIEFLGNYTPLVILILQLALSFSFAGEFPSLITYLFKDADGNIQSRVSSIIVGSSLCGVIASLVSVFILKNALSEETMQSIGWRVPLLIGLVNIFISFWFRAKLPDYKNELNRKTMFSWYRVFWVFLFTIPGTVIFYSQSLSTSLIIEQLKIDEIKNFYEIFSSSLLLIFMVICGWLTDKYSSAKSIFNMGVIGMVLFSIPLYFLLQIDNLLLVFLVQVVMSAYSAMILCNLSAVLMEKSNGQATILGIGYNSSAAVIGGVTPLVVSYLSHFNLGYVGVFITVCGLFYFVSVWLPKPNPA</sequence>
<evidence type="ECO:0000256" key="8">
    <source>
        <dbReference type="SAM" id="Phobius"/>
    </source>
</evidence>
<evidence type="ECO:0000256" key="1">
    <source>
        <dbReference type="ARBA" id="ARBA00004651"/>
    </source>
</evidence>
<protein>
    <submittedName>
        <fullName evidence="10">MFS transporter protein</fullName>
    </submittedName>
</protein>
<dbReference type="SUPFAM" id="SSF103473">
    <property type="entry name" value="MFS general substrate transporter"/>
    <property type="match status" value="1"/>
</dbReference>
<dbReference type="PROSITE" id="PS50850">
    <property type="entry name" value="MFS"/>
    <property type="match status" value="1"/>
</dbReference>
<keyword evidence="6 8" id="KW-1133">Transmembrane helix</keyword>
<feature type="transmembrane region" description="Helical" evidence="8">
    <location>
        <begin position="343"/>
        <end position="363"/>
    </location>
</feature>
<feature type="transmembrane region" description="Helical" evidence="8">
    <location>
        <begin position="102"/>
        <end position="129"/>
    </location>
</feature>
<dbReference type="GO" id="GO:0005886">
    <property type="term" value="C:plasma membrane"/>
    <property type="evidence" value="ECO:0007669"/>
    <property type="project" value="UniProtKB-SubCell"/>
</dbReference>
<feature type="transmembrane region" description="Helical" evidence="8">
    <location>
        <begin position="175"/>
        <end position="194"/>
    </location>
</feature>
<feature type="transmembrane region" description="Helical" evidence="8">
    <location>
        <begin position="141"/>
        <end position="163"/>
    </location>
</feature>
<name>A0A0C5DKB5_9GAMM</name>
<feature type="transmembrane region" description="Helical" evidence="8">
    <location>
        <begin position="252"/>
        <end position="272"/>
    </location>
</feature>
<keyword evidence="3" id="KW-1003">Cell membrane</keyword>
<evidence type="ECO:0000259" key="9">
    <source>
        <dbReference type="PROSITE" id="PS50850"/>
    </source>
</evidence>
<dbReference type="InterPro" id="IPR011701">
    <property type="entry name" value="MFS"/>
</dbReference>
<feature type="transmembrane region" description="Helical" evidence="8">
    <location>
        <begin position="281"/>
        <end position="300"/>
    </location>
</feature>
<evidence type="ECO:0000256" key="5">
    <source>
        <dbReference type="ARBA" id="ARBA00022847"/>
    </source>
</evidence>
<keyword evidence="2" id="KW-0813">Transport</keyword>
<feature type="transmembrane region" description="Helical" evidence="8">
    <location>
        <begin position="306"/>
        <end position="331"/>
    </location>
</feature>
<comment type="subcellular location">
    <subcellularLocation>
        <location evidence="1">Cell membrane</location>
        <topology evidence="1">Multi-pass membrane protein</topology>
    </subcellularLocation>
</comment>
<dbReference type="AlphaFoldDB" id="A0A0C5DKB5"/>
<proteinExistence type="predicted"/>
<feature type="transmembrane region" description="Helical" evidence="8">
    <location>
        <begin position="369"/>
        <end position="388"/>
    </location>
</feature>
<feature type="transmembrane region" description="Helical" evidence="8">
    <location>
        <begin position="214"/>
        <end position="232"/>
    </location>
</feature>
<feature type="domain" description="Major facilitator superfamily (MFS) profile" evidence="9">
    <location>
        <begin position="5"/>
        <end position="394"/>
    </location>
</feature>
<evidence type="ECO:0000256" key="3">
    <source>
        <dbReference type="ARBA" id="ARBA00022475"/>
    </source>
</evidence>
<dbReference type="InterPro" id="IPR036259">
    <property type="entry name" value="MFS_trans_sf"/>
</dbReference>
<evidence type="ECO:0000313" key="10">
    <source>
        <dbReference type="EMBL" id="AJO67547.1"/>
    </source>
</evidence>
<feature type="transmembrane region" description="Helical" evidence="8">
    <location>
        <begin position="7"/>
        <end position="26"/>
    </location>
</feature>
<dbReference type="Pfam" id="PF07690">
    <property type="entry name" value="MFS_1"/>
    <property type="match status" value="1"/>
</dbReference>
<keyword evidence="4 8" id="KW-0812">Transmembrane</keyword>